<feature type="compositionally biased region" description="Basic and acidic residues" evidence="1">
    <location>
        <begin position="1"/>
        <end position="10"/>
    </location>
</feature>
<gene>
    <name evidence="2" type="ORF">CTEN210_15635</name>
</gene>
<feature type="compositionally biased region" description="Polar residues" evidence="1">
    <location>
        <begin position="193"/>
        <end position="218"/>
    </location>
</feature>
<feature type="compositionally biased region" description="Polar residues" evidence="1">
    <location>
        <begin position="80"/>
        <end position="90"/>
    </location>
</feature>
<sequence length="233" mass="26898">MYRRIREAVPDGHYSNGQTSSSSKRQRSHSPESHYHPSDRSRTHSLESHNRSRERRVPLRDVNVDDQVSTSSISNSNNSCELSTLRQTNRTLERQSKEKQRIIEDLEEKIKRALEENNGLEDGYLELQEQNDLLTSTIEEKNRVIADLQNLLRSQRARSVQNDQFSIRVSDIDSNMPELRQQSLTRNAGARSVESNQLRTRVSDSDSSASRGRQQSLIRKSESESKFQFECGH</sequence>
<feature type="compositionally biased region" description="Low complexity" evidence="1">
    <location>
        <begin position="69"/>
        <end position="79"/>
    </location>
</feature>
<feature type="compositionally biased region" description="Basic and acidic residues" evidence="1">
    <location>
        <begin position="29"/>
        <end position="63"/>
    </location>
</feature>
<dbReference type="AlphaFoldDB" id="A0AAD3DAR1"/>
<protein>
    <submittedName>
        <fullName evidence="2">Uncharacterized protein</fullName>
    </submittedName>
</protein>
<organism evidence="2 3">
    <name type="scientific">Chaetoceros tenuissimus</name>
    <dbReference type="NCBI Taxonomy" id="426638"/>
    <lineage>
        <taxon>Eukaryota</taxon>
        <taxon>Sar</taxon>
        <taxon>Stramenopiles</taxon>
        <taxon>Ochrophyta</taxon>
        <taxon>Bacillariophyta</taxon>
        <taxon>Coscinodiscophyceae</taxon>
        <taxon>Chaetocerotophycidae</taxon>
        <taxon>Chaetocerotales</taxon>
        <taxon>Chaetocerotaceae</taxon>
        <taxon>Chaetoceros</taxon>
    </lineage>
</organism>
<evidence type="ECO:0000313" key="2">
    <source>
        <dbReference type="EMBL" id="GFH59159.1"/>
    </source>
</evidence>
<comment type="caution">
    <text evidence="2">The sequence shown here is derived from an EMBL/GenBank/DDBJ whole genome shotgun (WGS) entry which is preliminary data.</text>
</comment>
<keyword evidence="3" id="KW-1185">Reference proteome</keyword>
<accession>A0AAD3DAR1</accession>
<proteinExistence type="predicted"/>
<name>A0AAD3DAR1_9STRA</name>
<dbReference type="EMBL" id="BLLK01000062">
    <property type="protein sequence ID" value="GFH59159.1"/>
    <property type="molecule type" value="Genomic_DNA"/>
</dbReference>
<evidence type="ECO:0000313" key="3">
    <source>
        <dbReference type="Proteomes" id="UP001054902"/>
    </source>
</evidence>
<reference evidence="2 3" key="1">
    <citation type="journal article" date="2021" name="Sci. Rep.">
        <title>The genome of the diatom Chaetoceros tenuissimus carries an ancient integrated fragment of an extant virus.</title>
        <authorList>
            <person name="Hongo Y."/>
            <person name="Kimura K."/>
            <person name="Takaki Y."/>
            <person name="Yoshida Y."/>
            <person name="Baba S."/>
            <person name="Kobayashi G."/>
            <person name="Nagasaki K."/>
            <person name="Hano T."/>
            <person name="Tomaru Y."/>
        </authorList>
    </citation>
    <scope>NUCLEOTIDE SEQUENCE [LARGE SCALE GENOMIC DNA]</scope>
    <source>
        <strain evidence="2 3">NIES-3715</strain>
    </source>
</reference>
<dbReference type="Proteomes" id="UP001054902">
    <property type="component" value="Unassembled WGS sequence"/>
</dbReference>
<feature type="compositionally biased region" description="Basic and acidic residues" evidence="1">
    <location>
        <begin position="219"/>
        <end position="233"/>
    </location>
</feature>
<feature type="region of interest" description="Disordered" evidence="1">
    <location>
        <begin position="183"/>
        <end position="233"/>
    </location>
</feature>
<evidence type="ECO:0000256" key="1">
    <source>
        <dbReference type="SAM" id="MobiDB-lite"/>
    </source>
</evidence>
<feature type="region of interest" description="Disordered" evidence="1">
    <location>
        <begin position="1"/>
        <end position="98"/>
    </location>
</feature>